<proteinExistence type="predicted"/>
<gene>
    <name evidence="3" type="ORF">MTX78_02620</name>
</gene>
<dbReference type="Proteomes" id="UP000831113">
    <property type="component" value="Chromosome"/>
</dbReference>
<dbReference type="Pfam" id="PF16344">
    <property type="entry name" value="FecR_C"/>
    <property type="match status" value="1"/>
</dbReference>
<feature type="domain" description="FecR protein" evidence="1">
    <location>
        <begin position="138"/>
        <end position="227"/>
    </location>
</feature>
<dbReference type="PANTHER" id="PTHR30273">
    <property type="entry name" value="PERIPLASMIC SIGNAL SENSOR AND SIGMA FACTOR ACTIVATOR FECR-RELATED"/>
    <property type="match status" value="1"/>
</dbReference>
<reference evidence="3 4" key="1">
    <citation type="submission" date="2022-03" db="EMBL/GenBank/DDBJ databases">
        <title>Hymenobactersp. isolated from the air.</title>
        <authorList>
            <person name="Won M."/>
            <person name="Kwon S.-W."/>
        </authorList>
    </citation>
    <scope>NUCLEOTIDE SEQUENCE [LARGE SCALE GENOMIC DNA]</scope>
    <source>
        <strain evidence="3 4">KACC 21982</strain>
    </source>
</reference>
<dbReference type="Gene3D" id="3.55.50.30">
    <property type="match status" value="1"/>
</dbReference>
<keyword evidence="4" id="KW-1185">Reference proteome</keyword>
<organism evidence="3 4">
    <name type="scientific">Hymenobacter tibetensis</name>
    <dbReference type="NCBI Taxonomy" id="497967"/>
    <lineage>
        <taxon>Bacteria</taxon>
        <taxon>Pseudomonadati</taxon>
        <taxon>Bacteroidota</taxon>
        <taxon>Cytophagia</taxon>
        <taxon>Cytophagales</taxon>
        <taxon>Hymenobacteraceae</taxon>
        <taxon>Hymenobacter</taxon>
    </lineage>
</organism>
<dbReference type="PANTHER" id="PTHR30273:SF2">
    <property type="entry name" value="PROTEIN FECR"/>
    <property type="match status" value="1"/>
</dbReference>
<dbReference type="RefSeq" id="WP_243799656.1">
    <property type="nucleotide sequence ID" value="NZ_CP094669.1"/>
</dbReference>
<dbReference type="InterPro" id="IPR012373">
    <property type="entry name" value="Ferrdict_sens_TM"/>
</dbReference>
<evidence type="ECO:0000259" key="1">
    <source>
        <dbReference type="Pfam" id="PF04773"/>
    </source>
</evidence>
<sequence length="354" mass="38873">MPDLYSDAEEAPWELLAKHLAGEASASEQRELHAWLTAAPARLPLLTDATRAWERGGLVPDAFAEADVEQAWQRFKVAADLAPVAKPTIRPEGQVVPLWPAAHPWRRVAAVLMLLVGAWAMLRLVLPSAPEMVTVAAGDQRRQAALPDGSQVWVNRHSTLRYATNFNEDSRVVELQGEAFFEVKKDHGRPFTVLANDTRTRVLGTSFNVRAYSAEDSVEVSVVTGRVAFSPVPHLSGTTDSVLLTPGLRGVIRRAAPVAAVQKPIVDPNFRAWQRDELVFDNQSLAQVVETMSRYYDTTVVLADPALARYRFTGTFVRTDLRQALRVVSLSANLSVINSTDGSILLIEPVPSTP</sequence>
<dbReference type="InterPro" id="IPR006860">
    <property type="entry name" value="FecR"/>
</dbReference>
<evidence type="ECO:0000313" key="3">
    <source>
        <dbReference type="EMBL" id="UOG75498.1"/>
    </source>
</evidence>
<dbReference type="EMBL" id="CP094669">
    <property type="protein sequence ID" value="UOG75498.1"/>
    <property type="molecule type" value="Genomic_DNA"/>
</dbReference>
<feature type="domain" description="Protein FecR C-terminal" evidence="2">
    <location>
        <begin position="277"/>
        <end position="336"/>
    </location>
</feature>
<evidence type="ECO:0000259" key="2">
    <source>
        <dbReference type="Pfam" id="PF16344"/>
    </source>
</evidence>
<name>A0ABY4CZ01_9BACT</name>
<dbReference type="Pfam" id="PF04773">
    <property type="entry name" value="FecR"/>
    <property type="match status" value="1"/>
</dbReference>
<dbReference type="PIRSF" id="PIRSF018266">
    <property type="entry name" value="FecR"/>
    <property type="match status" value="1"/>
</dbReference>
<accession>A0ABY4CZ01</accession>
<dbReference type="InterPro" id="IPR032508">
    <property type="entry name" value="FecR_C"/>
</dbReference>
<evidence type="ECO:0000313" key="4">
    <source>
        <dbReference type="Proteomes" id="UP000831113"/>
    </source>
</evidence>
<protein>
    <submittedName>
        <fullName evidence="3">FecR domain-containing protein</fullName>
    </submittedName>
</protein>
<dbReference type="Gene3D" id="2.60.120.1440">
    <property type="match status" value="1"/>
</dbReference>